<evidence type="ECO:0000256" key="1">
    <source>
        <dbReference type="SAM" id="MobiDB-lite"/>
    </source>
</evidence>
<dbReference type="Gene3D" id="3.30.70.100">
    <property type="match status" value="1"/>
</dbReference>
<evidence type="ECO:0000313" key="2">
    <source>
        <dbReference type="EMBL" id="KKO00661.1"/>
    </source>
</evidence>
<organism evidence="2">
    <name type="scientific">marine sediment metagenome</name>
    <dbReference type="NCBI Taxonomy" id="412755"/>
    <lineage>
        <taxon>unclassified sequences</taxon>
        <taxon>metagenomes</taxon>
        <taxon>ecological metagenomes</taxon>
    </lineage>
</organism>
<accession>A0A0F9V5Y0</accession>
<dbReference type="InterPro" id="IPR008000">
    <property type="entry name" value="Rham/fucose_mutarotase"/>
</dbReference>
<dbReference type="GO" id="GO:0016857">
    <property type="term" value="F:racemase and epimerase activity, acting on carbohydrates and derivatives"/>
    <property type="evidence" value="ECO:0007669"/>
    <property type="project" value="InterPro"/>
</dbReference>
<evidence type="ECO:0008006" key="3">
    <source>
        <dbReference type="Google" id="ProtNLM"/>
    </source>
</evidence>
<protein>
    <recommendedName>
        <fullName evidence="3">L-rhamnose mutarotase</fullName>
    </recommendedName>
</protein>
<dbReference type="AlphaFoldDB" id="A0A0F9V5Y0"/>
<gene>
    <name evidence="2" type="ORF">LCGC14_0124350</name>
</gene>
<dbReference type="PANTHER" id="PTHR34389">
    <property type="entry name" value="L-RHAMNOSE MUTAROTASE"/>
    <property type="match status" value="1"/>
</dbReference>
<dbReference type="InterPro" id="IPR011008">
    <property type="entry name" value="Dimeric_a/b-barrel"/>
</dbReference>
<dbReference type="PANTHER" id="PTHR34389:SF2">
    <property type="entry name" value="L-RHAMNOSE MUTAROTASE"/>
    <property type="match status" value="1"/>
</dbReference>
<sequence length="129" mass="14528">MTSNAAKPVYGTTNPTPGQVEASGVKRMGSVFALDPEHEQLYRDLHANAWPGIVEQLHKSNIRNFSIFITELAGRKYVVSYYEYIGSDFEADQQAMAEDPETHRWWQALGPCEMPGIDCGEMDPVFLME</sequence>
<dbReference type="EMBL" id="LAZR01000039">
    <property type="protein sequence ID" value="KKO00661.1"/>
    <property type="molecule type" value="Genomic_DNA"/>
</dbReference>
<reference evidence="2" key="1">
    <citation type="journal article" date="2015" name="Nature">
        <title>Complex archaea that bridge the gap between prokaryotes and eukaryotes.</title>
        <authorList>
            <person name="Spang A."/>
            <person name="Saw J.H."/>
            <person name="Jorgensen S.L."/>
            <person name="Zaremba-Niedzwiedzka K."/>
            <person name="Martijn J."/>
            <person name="Lind A.E."/>
            <person name="van Eijk R."/>
            <person name="Schleper C."/>
            <person name="Guy L."/>
            <person name="Ettema T.J."/>
        </authorList>
    </citation>
    <scope>NUCLEOTIDE SEQUENCE</scope>
</reference>
<feature type="region of interest" description="Disordered" evidence="1">
    <location>
        <begin position="1"/>
        <end position="21"/>
    </location>
</feature>
<dbReference type="SUPFAM" id="SSF54909">
    <property type="entry name" value="Dimeric alpha+beta barrel"/>
    <property type="match status" value="1"/>
</dbReference>
<feature type="compositionally biased region" description="Polar residues" evidence="1">
    <location>
        <begin position="1"/>
        <end position="17"/>
    </location>
</feature>
<comment type="caution">
    <text evidence="2">The sequence shown here is derived from an EMBL/GenBank/DDBJ whole genome shotgun (WGS) entry which is preliminary data.</text>
</comment>
<name>A0A0F9V5Y0_9ZZZZ</name>
<proteinExistence type="predicted"/>
<dbReference type="Pfam" id="PF05336">
    <property type="entry name" value="rhaM"/>
    <property type="match status" value="1"/>
</dbReference>